<evidence type="ECO:0000313" key="4">
    <source>
        <dbReference type="Proteomes" id="UP000195787"/>
    </source>
</evidence>
<name>A0A1R4GB92_9MICO</name>
<feature type="region of interest" description="Disordered" evidence="1">
    <location>
        <begin position="1"/>
        <end position="26"/>
    </location>
</feature>
<evidence type="ECO:0000259" key="2">
    <source>
        <dbReference type="Pfam" id="PF04073"/>
    </source>
</evidence>
<dbReference type="SUPFAM" id="SSF55826">
    <property type="entry name" value="YbaK/ProRS associated domain"/>
    <property type="match status" value="1"/>
</dbReference>
<dbReference type="GeneID" id="303173613"/>
<protein>
    <submittedName>
        <fullName evidence="3">Uncharacterized protein SCO3165</fullName>
    </submittedName>
</protein>
<dbReference type="InterPro" id="IPR007214">
    <property type="entry name" value="YbaK/aa-tRNA-synth-assoc-dom"/>
</dbReference>
<dbReference type="InterPro" id="IPR036754">
    <property type="entry name" value="YbaK/aa-tRNA-synt-asso_dom_sf"/>
</dbReference>
<dbReference type="EMBL" id="FUHU01000043">
    <property type="protein sequence ID" value="SJM65262.1"/>
    <property type="molecule type" value="Genomic_DNA"/>
</dbReference>
<accession>A0A1R4GB92</accession>
<feature type="domain" description="YbaK/aminoacyl-tRNA synthetase-associated" evidence="2">
    <location>
        <begin position="12"/>
        <end position="89"/>
    </location>
</feature>
<reference evidence="3 4" key="1">
    <citation type="submission" date="2017-02" db="EMBL/GenBank/DDBJ databases">
        <authorList>
            <person name="Peterson S.W."/>
        </authorList>
    </citation>
    <scope>NUCLEOTIDE SEQUENCE [LARGE SCALE GENOMIC DNA]</scope>
    <source>
        <strain evidence="3 4">LMG 22410</strain>
    </source>
</reference>
<gene>
    <name evidence="3" type="ORF">CZ674_10370</name>
</gene>
<dbReference type="RefSeq" id="WP_086992481.1">
    <property type="nucleotide sequence ID" value="NZ_FUHU01000043.1"/>
</dbReference>
<evidence type="ECO:0000256" key="1">
    <source>
        <dbReference type="SAM" id="MobiDB-lite"/>
    </source>
</evidence>
<keyword evidence="4" id="KW-1185">Reference proteome</keyword>
<dbReference type="Gene3D" id="3.90.960.10">
    <property type="entry name" value="YbaK/aminoacyl-tRNA synthetase-associated domain"/>
    <property type="match status" value="1"/>
</dbReference>
<evidence type="ECO:0000313" key="3">
    <source>
        <dbReference type="EMBL" id="SJM65262.1"/>
    </source>
</evidence>
<proteinExistence type="predicted"/>
<dbReference type="AlphaFoldDB" id="A0A1R4GB92"/>
<organism evidence="3 4">
    <name type="scientific">Agrococcus casei LMG 22410</name>
    <dbReference type="NCBI Taxonomy" id="1255656"/>
    <lineage>
        <taxon>Bacteria</taxon>
        <taxon>Bacillati</taxon>
        <taxon>Actinomycetota</taxon>
        <taxon>Actinomycetes</taxon>
        <taxon>Micrococcales</taxon>
        <taxon>Microbacteriaceae</taxon>
        <taxon>Agrococcus</taxon>
    </lineage>
</organism>
<dbReference type="GO" id="GO:0002161">
    <property type="term" value="F:aminoacyl-tRNA deacylase activity"/>
    <property type="evidence" value="ECO:0007669"/>
    <property type="project" value="InterPro"/>
</dbReference>
<dbReference type="Proteomes" id="UP000195787">
    <property type="component" value="Unassembled WGS sequence"/>
</dbReference>
<dbReference type="Pfam" id="PF04073">
    <property type="entry name" value="tRNA_edit"/>
    <property type="match status" value="1"/>
</dbReference>
<sequence length="101" mass="10467">MTNTTPLPERSQIDARPAAGHESTAAVAMASAKQVREFTGQAIGGVAPIGHPAPVRTVIDAALRDYETLWAAAGTPNTVMPLTFEQLVQLTDGTVIAVAAD</sequence>
<dbReference type="OrthoDB" id="8536235at2"/>